<feature type="transmembrane region" description="Helical" evidence="7">
    <location>
        <begin position="103"/>
        <end position="125"/>
    </location>
</feature>
<evidence type="ECO:0000256" key="5">
    <source>
        <dbReference type="ARBA" id="ARBA00022989"/>
    </source>
</evidence>
<dbReference type="InterPro" id="IPR042094">
    <property type="entry name" value="T2SS_GspF_sf"/>
</dbReference>
<dbReference type="KEGG" id="pnd:Pla175_45250"/>
<dbReference type="Gene3D" id="1.20.81.30">
    <property type="entry name" value="Type II secretion system (T2SS), domain F"/>
    <property type="match status" value="2"/>
</dbReference>
<name>A0A518DI00_9BACT</name>
<feature type="transmembrane region" description="Helical" evidence="7">
    <location>
        <begin position="316"/>
        <end position="336"/>
    </location>
</feature>
<evidence type="ECO:0000259" key="8">
    <source>
        <dbReference type="Pfam" id="PF00482"/>
    </source>
</evidence>
<feature type="domain" description="Type II secretion system protein GspF" evidence="8">
    <location>
        <begin position="211"/>
        <end position="331"/>
    </location>
</feature>
<keyword evidence="3" id="KW-1003">Cell membrane</keyword>
<comment type="similarity">
    <text evidence="2">Belongs to the GSP F family.</text>
</comment>
<evidence type="ECO:0000256" key="6">
    <source>
        <dbReference type="ARBA" id="ARBA00023136"/>
    </source>
</evidence>
<proteinExistence type="inferred from homology"/>
<evidence type="ECO:0000256" key="1">
    <source>
        <dbReference type="ARBA" id="ARBA00004651"/>
    </source>
</evidence>
<evidence type="ECO:0000313" key="9">
    <source>
        <dbReference type="EMBL" id="QDU91107.1"/>
    </source>
</evidence>
<keyword evidence="6 7" id="KW-0472">Membrane</keyword>
<dbReference type="RefSeq" id="WP_145290902.1">
    <property type="nucleotide sequence ID" value="NZ_CP036291.1"/>
</dbReference>
<accession>A0A518DI00</accession>
<keyword evidence="5 7" id="KW-1133">Transmembrane helix</keyword>
<keyword evidence="4 7" id="KW-0812">Transmembrane</keyword>
<evidence type="ECO:0000256" key="2">
    <source>
        <dbReference type="ARBA" id="ARBA00005745"/>
    </source>
</evidence>
<dbReference type="InterPro" id="IPR018076">
    <property type="entry name" value="T2SS_GspF_dom"/>
</dbReference>
<dbReference type="PANTHER" id="PTHR30012:SF0">
    <property type="entry name" value="TYPE II SECRETION SYSTEM PROTEIN F-RELATED"/>
    <property type="match status" value="1"/>
</dbReference>
<dbReference type="Proteomes" id="UP000317429">
    <property type="component" value="Chromosome"/>
</dbReference>
<dbReference type="EMBL" id="CP036291">
    <property type="protein sequence ID" value="QDU91107.1"/>
    <property type="molecule type" value="Genomic_DNA"/>
</dbReference>
<dbReference type="InterPro" id="IPR003004">
    <property type="entry name" value="GspF/PilC"/>
</dbReference>
<evidence type="ECO:0000256" key="3">
    <source>
        <dbReference type="ARBA" id="ARBA00022475"/>
    </source>
</evidence>
<dbReference type="OrthoDB" id="269064at2"/>
<evidence type="ECO:0000313" key="10">
    <source>
        <dbReference type="Proteomes" id="UP000317429"/>
    </source>
</evidence>
<dbReference type="GO" id="GO:0005886">
    <property type="term" value="C:plasma membrane"/>
    <property type="evidence" value="ECO:0007669"/>
    <property type="project" value="UniProtKB-SubCell"/>
</dbReference>
<gene>
    <name evidence="9" type="primary">epsF_7</name>
    <name evidence="9" type="ORF">Pla175_45250</name>
</gene>
<evidence type="ECO:0000256" key="4">
    <source>
        <dbReference type="ARBA" id="ARBA00022692"/>
    </source>
</evidence>
<dbReference type="AlphaFoldDB" id="A0A518DI00"/>
<sequence>MRPPPTLDDLHALNAELLALTRAGLPIEAALCGASGRGAELADVLGQRMTAGASLAEAVRSQGDRLPATYGAVVEAGVRSGRLPAALEDYARALARAIHLRHVVALAMVYPLILVVLAWQLLVFAGKKLIPAYGWIDPDRRYPLEFFRWEAGDGLVATLVVVLPLLVMLGAWFCWQRSGAASRTLSAKAGWLRWVPGVGRVIRLTAAANLADLLALLVTHRTPLAESLRLASDASGWPAYLAPCAQIADAIGRGEAVRDQSEALAALPSAVSMALRTPPESNLLPRMLRGAAQQYESRAAAAAEGLSVTLPMAATVAIGGTVTLAYALLMLTPYIFSLQEIAAWH</sequence>
<comment type="subcellular location">
    <subcellularLocation>
        <location evidence="1">Cell membrane</location>
        <topology evidence="1">Multi-pass membrane protein</topology>
    </subcellularLocation>
</comment>
<keyword evidence="10" id="KW-1185">Reference proteome</keyword>
<dbReference type="Pfam" id="PF00482">
    <property type="entry name" value="T2SSF"/>
    <property type="match status" value="2"/>
</dbReference>
<protein>
    <submittedName>
        <fullName evidence="9">Type II secretion system protein F</fullName>
    </submittedName>
</protein>
<dbReference type="PANTHER" id="PTHR30012">
    <property type="entry name" value="GENERAL SECRETION PATHWAY PROTEIN"/>
    <property type="match status" value="1"/>
</dbReference>
<feature type="transmembrane region" description="Helical" evidence="7">
    <location>
        <begin position="154"/>
        <end position="175"/>
    </location>
</feature>
<organism evidence="9 10">
    <name type="scientific">Pirellulimonas nuda</name>
    <dbReference type="NCBI Taxonomy" id="2528009"/>
    <lineage>
        <taxon>Bacteria</taxon>
        <taxon>Pseudomonadati</taxon>
        <taxon>Planctomycetota</taxon>
        <taxon>Planctomycetia</taxon>
        <taxon>Pirellulales</taxon>
        <taxon>Lacipirellulaceae</taxon>
        <taxon>Pirellulimonas</taxon>
    </lineage>
</organism>
<reference evidence="9 10" key="1">
    <citation type="submission" date="2019-02" db="EMBL/GenBank/DDBJ databases">
        <title>Deep-cultivation of Planctomycetes and their phenomic and genomic characterization uncovers novel biology.</title>
        <authorList>
            <person name="Wiegand S."/>
            <person name="Jogler M."/>
            <person name="Boedeker C."/>
            <person name="Pinto D."/>
            <person name="Vollmers J."/>
            <person name="Rivas-Marin E."/>
            <person name="Kohn T."/>
            <person name="Peeters S.H."/>
            <person name="Heuer A."/>
            <person name="Rast P."/>
            <person name="Oberbeckmann S."/>
            <person name="Bunk B."/>
            <person name="Jeske O."/>
            <person name="Meyerdierks A."/>
            <person name="Storesund J.E."/>
            <person name="Kallscheuer N."/>
            <person name="Luecker S."/>
            <person name="Lage O.M."/>
            <person name="Pohl T."/>
            <person name="Merkel B.J."/>
            <person name="Hornburger P."/>
            <person name="Mueller R.-W."/>
            <person name="Bruemmer F."/>
            <person name="Labrenz M."/>
            <person name="Spormann A.M."/>
            <person name="Op den Camp H."/>
            <person name="Overmann J."/>
            <person name="Amann R."/>
            <person name="Jetten M.S.M."/>
            <person name="Mascher T."/>
            <person name="Medema M.H."/>
            <person name="Devos D.P."/>
            <person name="Kaster A.-K."/>
            <person name="Ovreas L."/>
            <person name="Rohde M."/>
            <person name="Galperin M.Y."/>
            <person name="Jogler C."/>
        </authorList>
    </citation>
    <scope>NUCLEOTIDE SEQUENCE [LARGE SCALE GENOMIC DNA]</scope>
    <source>
        <strain evidence="9 10">Pla175</strain>
    </source>
</reference>
<feature type="domain" description="Type II secretion system protein GspF" evidence="8">
    <location>
        <begin position="17"/>
        <end position="124"/>
    </location>
</feature>
<evidence type="ECO:0000256" key="7">
    <source>
        <dbReference type="SAM" id="Phobius"/>
    </source>
</evidence>